<dbReference type="Proteomes" id="UP001597261">
    <property type="component" value="Unassembled WGS sequence"/>
</dbReference>
<evidence type="ECO:0000313" key="2">
    <source>
        <dbReference type="Proteomes" id="UP001597261"/>
    </source>
</evidence>
<protein>
    <submittedName>
        <fullName evidence="1">Uncharacterized protein</fullName>
    </submittedName>
</protein>
<proteinExistence type="predicted"/>
<gene>
    <name evidence="1" type="ORF">ACFSL4_30150</name>
</gene>
<dbReference type="EMBL" id="JBHUDX010000091">
    <property type="protein sequence ID" value="MFD1662339.1"/>
    <property type="molecule type" value="Genomic_DNA"/>
</dbReference>
<evidence type="ECO:0000313" key="1">
    <source>
        <dbReference type="EMBL" id="MFD1662339.1"/>
    </source>
</evidence>
<dbReference type="RefSeq" id="WP_381089824.1">
    <property type="nucleotide sequence ID" value="NZ_JBHUDX010000091.1"/>
</dbReference>
<sequence>MGDPAGEVGHRRVERFAPVHAERLGARDRPAPRALGKLGCLGAALAHLVPPAAHRTGDEQHPDWDAARAADQFVQQRADLLDAALRVVDDKQDRGRGPGE</sequence>
<accession>A0ABW4IY96</accession>
<organism evidence="1 2">
    <name type="scientific">Streptomyces caeni</name>
    <dbReference type="NCBI Taxonomy" id="2307231"/>
    <lineage>
        <taxon>Bacteria</taxon>
        <taxon>Bacillati</taxon>
        <taxon>Actinomycetota</taxon>
        <taxon>Actinomycetes</taxon>
        <taxon>Kitasatosporales</taxon>
        <taxon>Streptomycetaceae</taxon>
        <taxon>Streptomyces</taxon>
    </lineage>
</organism>
<keyword evidence="2" id="KW-1185">Reference proteome</keyword>
<name>A0ABW4IY96_9ACTN</name>
<reference evidence="2" key="1">
    <citation type="journal article" date="2019" name="Int. J. Syst. Evol. Microbiol.">
        <title>The Global Catalogue of Microorganisms (GCM) 10K type strain sequencing project: providing services to taxonomists for standard genome sequencing and annotation.</title>
        <authorList>
            <consortium name="The Broad Institute Genomics Platform"/>
            <consortium name="The Broad Institute Genome Sequencing Center for Infectious Disease"/>
            <person name="Wu L."/>
            <person name="Ma J."/>
        </authorList>
    </citation>
    <scope>NUCLEOTIDE SEQUENCE [LARGE SCALE GENOMIC DNA]</scope>
    <source>
        <strain evidence="2">CGMCC 1.12470</strain>
    </source>
</reference>
<comment type="caution">
    <text evidence="1">The sequence shown here is derived from an EMBL/GenBank/DDBJ whole genome shotgun (WGS) entry which is preliminary data.</text>
</comment>